<name>S3DA53_GLAL2</name>
<dbReference type="GeneID" id="19466085"/>
<dbReference type="EMBL" id="KE145357">
    <property type="protein sequence ID" value="EPE34019.1"/>
    <property type="molecule type" value="Genomic_DNA"/>
</dbReference>
<dbReference type="OrthoDB" id="5552418at2759"/>
<dbReference type="KEGG" id="glz:GLAREA_07032"/>
<dbReference type="Proteomes" id="UP000016922">
    <property type="component" value="Unassembled WGS sequence"/>
</dbReference>
<feature type="region of interest" description="Disordered" evidence="1">
    <location>
        <begin position="150"/>
        <end position="186"/>
    </location>
</feature>
<dbReference type="HOGENOM" id="CLU_033551_0_0_1"/>
<feature type="compositionally biased region" description="Polar residues" evidence="1">
    <location>
        <begin position="166"/>
        <end position="186"/>
    </location>
</feature>
<organism evidence="2 3">
    <name type="scientific">Glarea lozoyensis (strain ATCC 20868 / MF5171)</name>
    <dbReference type="NCBI Taxonomy" id="1116229"/>
    <lineage>
        <taxon>Eukaryota</taxon>
        <taxon>Fungi</taxon>
        <taxon>Dikarya</taxon>
        <taxon>Ascomycota</taxon>
        <taxon>Pezizomycotina</taxon>
        <taxon>Leotiomycetes</taxon>
        <taxon>Helotiales</taxon>
        <taxon>Helotiaceae</taxon>
        <taxon>Glarea</taxon>
    </lineage>
</organism>
<proteinExistence type="predicted"/>
<feature type="region of interest" description="Disordered" evidence="1">
    <location>
        <begin position="1"/>
        <end position="84"/>
    </location>
</feature>
<dbReference type="OMA" id="NHAWLAL"/>
<protein>
    <submittedName>
        <fullName evidence="2">Uncharacterized protein</fullName>
    </submittedName>
</protein>
<feature type="compositionally biased region" description="Polar residues" evidence="1">
    <location>
        <begin position="74"/>
        <end position="84"/>
    </location>
</feature>
<dbReference type="eggNOG" id="ENOG502S0NF">
    <property type="taxonomic scope" value="Eukaryota"/>
</dbReference>
<keyword evidence="3" id="KW-1185">Reference proteome</keyword>
<feature type="compositionally biased region" description="Gly residues" evidence="1">
    <location>
        <begin position="55"/>
        <end position="67"/>
    </location>
</feature>
<evidence type="ECO:0000256" key="1">
    <source>
        <dbReference type="SAM" id="MobiDB-lite"/>
    </source>
</evidence>
<sequence length="375" mass="41201">MDENSRRRRQNEPPYMGSSSDPRFGAAGQGQGRGFASSSTERYRGAPLTTSSPSGGRGAGGSGGTGTYSGYYQEPSSSFNPSLPANALQYSQAYPQDQRQQQGFTTYNTDLMYNVAQPSQQSTVYDSSQQFPARQPAAMQMLSDVAAPYFPNEPTSAPGPPALQHHASSASTGVYQQHHQSPSDRSMMQQGYPNQMAMGGIPQPAQELMEEDDFQAQGPGLEAAYTAYQTALKDIFQNIIDRRLAVAGQSLLEVSEWLLGHVGDLGLTVDEHALHSDRIRLWGEFNTAWLSIFTTQKIMLETGQRIQHPQNIMTQEFISKMAKDLIRMCDAVEKHGLVDYQYGVAEEQIITVLSECLDLQESIEGSGQNRTRPPP</sequence>
<evidence type="ECO:0000313" key="3">
    <source>
        <dbReference type="Proteomes" id="UP000016922"/>
    </source>
</evidence>
<dbReference type="RefSeq" id="XP_008079171.1">
    <property type="nucleotide sequence ID" value="XM_008080980.1"/>
</dbReference>
<reference evidence="2 3" key="1">
    <citation type="journal article" date="2013" name="BMC Genomics">
        <title>Genomics-driven discovery of the pneumocandin biosynthetic gene cluster in the fungus Glarea lozoyensis.</title>
        <authorList>
            <person name="Chen L."/>
            <person name="Yue Q."/>
            <person name="Zhang X."/>
            <person name="Xiang M."/>
            <person name="Wang C."/>
            <person name="Li S."/>
            <person name="Che Y."/>
            <person name="Ortiz-Lopez F.J."/>
            <person name="Bills G.F."/>
            <person name="Liu X."/>
            <person name="An Z."/>
        </authorList>
    </citation>
    <scope>NUCLEOTIDE SEQUENCE [LARGE SCALE GENOMIC DNA]</scope>
    <source>
        <strain evidence="3">ATCC 20868 / MF5171</strain>
    </source>
</reference>
<accession>S3DA53</accession>
<evidence type="ECO:0000313" key="2">
    <source>
        <dbReference type="EMBL" id="EPE34019.1"/>
    </source>
</evidence>
<gene>
    <name evidence="2" type="ORF">GLAREA_07032</name>
</gene>
<dbReference type="AlphaFoldDB" id="S3DA53"/>